<proteinExistence type="inferred from homology"/>
<dbReference type="GO" id="GO:0016020">
    <property type="term" value="C:membrane"/>
    <property type="evidence" value="ECO:0007669"/>
    <property type="project" value="GOC"/>
</dbReference>
<dbReference type="InterPro" id="IPR024078">
    <property type="entry name" value="LmbE-like_dom_sf"/>
</dbReference>
<dbReference type="PANTHER" id="PTHR12993">
    <property type="entry name" value="N-ACETYLGLUCOSAMINYL-PHOSPHATIDYLINOSITOL DE-N-ACETYLASE-RELATED"/>
    <property type="match status" value="1"/>
</dbReference>
<name>A0A2A9P2D4_OPHUN</name>
<dbReference type="EC" id="3.5.1.89" evidence="2"/>
<gene>
    <name evidence="3" type="ORF">XA68_17902</name>
</gene>
<sequence>MTTEWPADKIASLLASAFTSSASDAPTIDVLITFDRHGVSSHPNHISLYHGATTFVASAPSVDLYALESVNVLRKYISFFDLFLSPFFLSFFPSSAVEVDKEGKGEVGQAHPRRLLFVSRFDGFVAARRAMVNAHRSQMVWFRHLYILFSRYMVVNDLRLERVPPVQR</sequence>
<evidence type="ECO:0000313" key="4">
    <source>
        <dbReference type="Proteomes" id="UP000037136"/>
    </source>
</evidence>
<dbReference type="InterPro" id="IPR003737">
    <property type="entry name" value="GlcNAc_PI_deacetylase-related"/>
</dbReference>
<dbReference type="GO" id="GO:0006506">
    <property type="term" value="P:GPI anchor biosynthetic process"/>
    <property type="evidence" value="ECO:0007669"/>
    <property type="project" value="UniProtKB-UniPathway"/>
</dbReference>
<dbReference type="GO" id="GO:0005783">
    <property type="term" value="C:endoplasmic reticulum"/>
    <property type="evidence" value="ECO:0007669"/>
    <property type="project" value="TreeGrafter"/>
</dbReference>
<dbReference type="PANTHER" id="PTHR12993:SF11">
    <property type="entry name" value="N-ACETYLGLUCOSAMINYL-PHOSPHATIDYLINOSITOL DE-N-ACETYLASE"/>
    <property type="match status" value="1"/>
</dbReference>
<protein>
    <recommendedName>
        <fullName evidence="2">N-acetylglucosaminylphosphatidylinositol deacetylase</fullName>
        <ecNumber evidence="2">3.5.1.89</ecNumber>
    </recommendedName>
</protein>
<organism evidence="3 4">
    <name type="scientific">Ophiocordyceps unilateralis</name>
    <name type="common">Zombie-ant fungus</name>
    <name type="synonym">Torrubia unilateralis</name>
    <dbReference type="NCBI Taxonomy" id="268505"/>
    <lineage>
        <taxon>Eukaryota</taxon>
        <taxon>Fungi</taxon>
        <taxon>Dikarya</taxon>
        <taxon>Ascomycota</taxon>
        <taxon>Pezizomycotina</taxon>
        <taxon>Sordariomycetes</taxon>
        <taxon>Hypocreomycetidae</taxon>
        <taxon>Hypocreales</taxon>
        <taxon>Ophiocordycipitaceae</taxon>
        <taxon>Ophiocordyceps</taxon>
    </lineage>
</organism>
<comment type="similarity">
    <text evidence="1">Belongs to the PIGL family.</text>
</comment>
<evidence type="ECO:0000313" key="3">
    <source>
        <dbReference type="EMBL" id="PFH55645.1"/>
    </source>
</evidence>
<reference evidence="3 4" key="2">
    <citation type="journal article" date="2017" name="Sci. Rep.">
        <title>Ant-infecting Ophiocordyceps genomes reveal a high diversity of potential behavioral manipulation genes and a possible major role for enterotoxins.</title>
        <authorList>
            <person name="de Bekker C."/>
            <person name="Ohm R.A."/>
            <person name="Evans H.C."/>
            <person name="Brachmann A."/>
            <person name="Hughes D.P."/>
        </authorList>
    </citation>
    <scope>NUCLEOTIDE SEQUENCE [LARGE SCALE GENOMIC DNA]</scope>
    <source>
        <strain evidence="3 4">SC16a</strain>
    </source>
</reference>
<dbReference type="Gene3D" id="3.40.50.10320">
    <property type="entry name" value="LmbE-like"/>
    <property type="match status" value="1"/>
</dbReference>
<comment type="caution">
    <text evidence="3">The sequence shown here is derived from an EMBL/GenBank/DDBJ whole genome shotgun (WGS) entry which is preliminary data.</text>
</comment>
<dbReference type="SUPFAM" id="SSF102588">
    <property type="entry name" value="LmbE-like"/>
    <property type="match status" value="1"/>
</dbReference>
<dbReference type="GO" id="GO:0000225">
    <property type="term" value="F:N-acetylglucosaminylphosphatidylinositol deacetylase activity"/>
    <property type="evidence" value="ECO:0007669"/>
    <property type="project" value="UniProtKB-EC"/>
</dbReference>
<dbReference type="UniPathway" id="UPA00196"/>
<accession>A0A2A9P2D4</accession>
<dbReference type="OrthoDB" id="440160at2759"/>
<dbReference type="AlphaFoldDB" id="A0A2A9P2D4"/>
<reference evidence="3 4" key="1">
    <citation type="journal article" date="2015" name="BMC Genomics">
        <title>Gene expression during zombie ant biting behavior reflects the complexity underlying fungal parasitic behavioral manipulation.</title>
        <authorList>
            <person name="de Bekker C."/>
            <person name="Ohm R.A."/>
            <person name="Loreto R.G."/>
            <person name="Sebastian A."/>
            <person name="Albert I."/>
            <person name="Merrow M."/>
            <person name="Brachmann A."/>
            <person name="Hughes D.P."/>
        </authorList>
    </citation>
    <scope>NUCLEOTIDE SEQUENCE [LARGE SCALE GENOMIC DNA]</scope>
    <source>
        <strain evidence="3 4">SC16a</strain>
    </source>
</reference>
<evidence type="ECO:0000256" key="2">
    <source>
        <dbReference type="ARBA" id="ARBA00012176"/>
    </source>
</evidence>
<keyword evidence="4" id="KW-1185">Reference proteome</keyword>
<evidence type="ECO:0000256" key="1">
    <source>
        <dbReference type="ARBA" id="ARBA00006066"/>
    </source>
</evidence>
<dbReference type="STRING" id="268505.A0A2A9P2D4"/>
<dbReference type="EMBL" id="LAZP02000822">
    <property type="protein sequence ID" value="PFH55645.1"/>
    <property type="molecule type" value="Genomic_DNA"/>
</dbReference>
<dbReference type="Proteomes" id="UP000037136">
    <property type="component" value="Unassembled WGS sequence"/>
</dbReference>